<evidence type="ECO:0000256" key="1">
    <source>
        <dbReference type="SAM" id="MobiDB-lite"/>
    </source>
</evidence>
<dbReference type="Proteomes" id="UP000325440">
    <property type="component" value="Unassembled WGS sequence"/>
</dbReference>
<evidence type="ECO:0000313" key="3">
    <source>
        <dbReference type="Proteomes" id="UP000325440"/>
    </source>
</evidence>
<accession>A0A5E4NMY7</accession>
<name>A0A5E4NMY7_9HEMI</name>
<dbReference type="EMBL" id="CABPRJ010002394">
    <property type="protein sequence ID" value="VVC45106.1"/>
    <property type="molecule type" value="Genomic_DNA"/>
</dbReference>
<gene>
    <name evidence="2" type="ORF">CINCED_3A005433</name>
</gene>
<keyword evidence="3" id="KW-1185">Reference proteome</keyword>
<feature type="compositionally biased region" description="Low complexity" evidence="1">
    <location>
        <begin position="118"/>
        <end position="133"/>
    </location>
</feature>
<feature type="region of interest" description="Disordered" evidence="1">
    <location>
        <begin position="114"/>
        <end position="133"/>
    </location>
</feature>
<evidence type="ECO:0000313" key="2">
    <source>
        <dbReference type="EMBL" id="VVC45106.1"/>
    </source>
</evidence>
<feature type="region of interest" description="Disordered" evidence="1">
    <location>
        <begin position="177"/>
        <end position="215"/>
    </location>
</feature>
<dbReference type="AlphaFoldDB" id="A0A5E4NMY7"/>
<reference evidence="2 3" key="1">
    <citation type="submission" date="2019-08" db="EMBL/GenBank/DDBJ databases">
        <authorList>
            <person name="Alioto T."/>
            <person name="Alioto T."/>
            <person name="Gomez Garrido J."/>
        </authorList>
    </citation>
    <scope>NUCLEOTIDE SEQUENCE [LARGE SCALE GENOMIC DNA]</scope>
</reference>
<feature type="compositionally biased region" description="Polar residues" evidence="1">
    <location>
        <begin position="193"/>
        <end position="206"/>
    </location>
</feature>
<organism evidence="2 3">
    <name type="scientific">Cinara cedri</name>
    <dbReference type="NCBI Taxonomy" id="506608"/>
    <lineage>
        <taxon>Eukaryota</taxon>
        <taxon>Metazoa</taxon>
        <taxon>Ecdysozoa</taxon>
        <taxon>Arthropoda</taxon>
        <taxon>Hexapoda</taxon>
        <taxon>Insecta</taxon>
        <taxon>Pterygota</taxon>
        <taxon>Neoptera</taxon>
        <taxon>Paraneoptera</taxon>
        <taxon>Hemiptera</taxon>
        <taxon>Sternorrhyncha</taxon>
        <taxon>Aphidomorpha</taxon>
        <taxon>Aphidoidea</taxon>
        <taxon>Aphididae</taxon>
        <taxon>Lachninae</taxon>
        <taxon>Cinara</taxon>
    </lineage>
</organism>
<dbReference type="OrthoDB" id="6374621at2759"/>
<sequence length="271" mass="30405">MSSAKLVVMTTLWDYMEMLSNGYGCIKKCSKTLKQSVFDWVLHKFNSLLTRTMSNIPTASTSTASTSSASTSLALPSTSTSQLHPYTFRQEVEYTTTTTDDSEMSSDDDYKIYEEHSSNSNSNPIESNNSDQFVPSIISSDDISWSSIGSSDVSLSCEDENSSSDDNIHILNELLIKPDEPNNETLENPPESASHTSWTESTPTNEDSNEAKCSDIDDQKIPMLLLLEIDELANYMINLEEHDGRLLELEKETEYINVTAWMYRPLDPTIR</sequence>
<protein>
    <submittedName>
        <fullName evidence="2">Uncharacterized protein</fullName>
    </submittedName>
</protein>
<feature type="region of interest" description="Disordered" evidence="1">
    <location>
        <begin position="59"/>
        <end position="79"/>
    </location>
</feature>
<proteinExistence type="predicted"/>